<sequence>MLRESWLTASTTASMLLPPARRMAYPARAAEHTPNLEFSERSFGTISDPPWTTTTGNISITWLSANIA</sequence>
<reference evidence="1 2" key="1">
    <citation type="submission" date="2019-03" db="EMBL/GenBank/DDBJ databases">
        <title>First draft genome of Liparis tanakae, snailfish: a comprehensive survey of snailfish specific genes.</title>
        <authorList>
            <person name="Kim W."/>
            <person name="Song I."/>
            <person name="Jeong J.-H."/>
            <person name="Kim D."/>
            <person name="Kim S."/>
            <person name="Ryu S."/>
            <person name="Song J.Y."/>
            <person name="Lee S.K."/>
        </authorList>
    </citation>
    <scope>NUCLEOTIDE SEQUENCE [LARGE SCALE GENOMIC DNA]</scope>
    <source>
        <tissue evidence="1">Muscle</tissue>
    </source>
</reference>
<organism evidence="1 2">
    <name type="scientific">Liparis tanakae</name>
    <name type="common">Tanaka's snailfish</name>
    <dbReference type="NCBI Taxonomy" id="230148"/>
    <lineage>
        <taxon>Eukaryota</taxon>
        <taxon>Metazoa</taxon>
        <taxon>Chordata</taxon>
        <taxon>Craniata</taxon>
        <taxon>Vertebrata</taxon>
        <taxon>Euteleostomi</taxon>
        <taxon>Actinopterygii</taxon>
        <taxon>Neopterygii</taxon>
        <taxon>Teleostei</taxon>
        <taxon>Neoteleostei</taxon>
        <taxon>Acanthomorphata</taxon>
        <taxon>Eupercaria</taxon>
        <taxon>Perciformes</taxon>
        <taxon>Cottioidei</taxon>
        <taxon>Cottales</taxon>
        <taxon>Liparidae</taxon>
        <taxon>Liparis</taxon>
    </lineage>
</organism>
<proteinExistence type="predicted"/>
<name>A0A4Z2HIR4_9TELE</name>
<dbReference type="Proteomes" id="UP000314294">
    <property type="component" value="Unassembled WGS sequence"/>
</dbReference>
<protein>
    <submittedName>
        <fullName evidence="1">Uncharacterized protein</fullName>
    </submittedName>
</protein>
<evidence type="ECO:0000313" key="1">
    <source>
        <dbReference type="EMBL" id="TNN65430.1"/>
    </source>
</evidence>
<accession>A0A4Z2HIR4</accession>
<dbReference type="EMBL" id="SRLO01000235">
    <property type="protein sequence ID" value="TNN65430.1"/>
    <property type="molecule type" value="Genomic_DNA"/>
</dbReference>
<evidence type="ECO:0000313" key="2">
    <source>
        <dbReference type="Proteomes" id="UP000314294"/>
    </source>
</evidence>
<dbReference type="AlphaFoldDB" id="A0A4Z2HIR4"/>
<keyword evidence="2" id="KW-1185">Reference proteome</keyword>
<comment type="caution">
    <text evidence="1">The sequence shown here is derived from an EMBL/GenBank/DDBJ whole genome shotgun (WGS) entry which is preliminary data.</text>
</comment>
<gene>
    <name evidence="1" type="ORF">EYF80_024371</name>
</gene>